<protein>
    <submittedName>
        <fullName evidence="3">Phage integrase family protein</fullName>
    </submittedName>
</protein>
<dbReference type="Gene3D" id="1.10.443.10">
    <property type="entry name" value="Intergrase catalytic core"/>
    <property type="match status" value="1"/>
</dbReference>
<dbReference type="InterPro" id="IPR011010">
    <property type="entry name" value="DNA_brk_join_enz"/>
</dbReference>
<dbReference type="AlphaFoldDB" id="A0A921NVW2"/>
<keyword evidence="1" id="KW-0233">DNA recombination</keyword>
<organism evidence="3 4">
    <name type="scientific">Profundibacterium mesophilum KAUST100406-0324</name>
    <dbReference type="NCBI Taxonomy" id="1037889"/>
    <lineage>
        <taxon>Bacteria</taxon>
        <taxon>Pseudomonadati</taxon>
        <taxon>Pseudomonadota</taxon>
        <taxon>Alphaproteobacteria</taxon>
        <taxon>Rhodobacterales</taxon>
        <taxon>Roseobacteraceae</taxon>
        <taxon>Profundibacterium</taxon>
    </lineage>
</organism>
<dbReference type="SUPFAM" id="SSF56349">
    <property type="entry name" value="DNA breaking-rejoining enzymes"/>
    <property type="match status" value="1"/>
</dbReference>
<name>A0A921NVW2_9RHOB</name>
<dbReference type="Pfam" id="PF20172">
    <property type="entry name" value="DUF6538"/>
    <property type="match status" value="1"/>
</dbReference>
<accession>A0A921NVW2</accession>
<dbReference type="EMBL" id="APKE01000014">
    <property type="protein sequence ID" value="KAF0676286.1"/>
    <property type="molecule type" value="Genomic_DNA"/>
</dbReference>
<reference evidence="3" key="1">
    <citation type="submission" date="2013-03" db="EMBL/GenBank/DDBJ databases">
        <title>Genome Sequence of the Profundibacterium mesophilum strain KAUST100406-0324T from Red Sea, a novel genus in the family Rhodobacteraceae.</title>
        <authorList>
            <person name="Essack M."/>
            <person name="Alam I."/>
            <person name="Lafi F."/>
            <person name="Alawi W."/>
            <person name="Kamanu F."/>
            <person name="Al-Suwailem A."/>
            <person name="Lee O.O."/>
            <person name="Xu Y."/>
            <person name="Bajic V."/>
            <person name="Qian P.-Y."/>
            <person name="Archer J."/>
        </authorList>
    </citation>
    <scope>NUCLEOTIDE SEQUENCE</scope>
    <source>
        <strain evidence="3">KAUST100406-0324</strain>
    </source>
</reference>
<comment type="caution">
    <text evidence="3">The sequence shown here is derived from an EMBL/GenBank/DDBJ whole genome shotgun (WGS) entry which is preliminary data.</text>
</comment>
<dbReference type="InterPro" id="IPR013762">
    <property type="entry name" value="Integrase-like_cat_sf"/>
</dbReference>
<dbReference type="Proteomes" id="UP000698242">
    <property type="component" value="Unassembled WGS sequence"/>
</dbReference>
<evidence type="ECO:0000259" key="2">
    <source>
        <dbReference type="Pfam" id="PF20172"/>
    </source>
</evidence>
<dbReference type="InterPro" id="IPR046668">
    <property type="entry name" value="DUF6538"/>
</dbReference>
<proteinExistence type="predicted"/>
<keyword evidence="4" id="KW-1185">Reference proteome</keyword>
<evidence type="ECO:0000313" key="4">
    <source>
        <dbReference type="Proteomes" id="UP000698242"/>
    </source>
</evidence>
<feature type="domain" description="DUF6538" evidence="2">
    <location>
        <begin position="2"/>
        <end position="47"/>
    </location>
</feature>
<dbReference type="GO" id="GO:0003677">
    <property type="term" value="F:DNA binding"/>
    <property type="evidence" value="ECO:0007669"/>
    <property type="project" value="InterPro"/>
</dbReference>
<sequence>MRVPAEFADVEPLDEINRSLKTRDRVEAEAQCAIMRAALINEWRARRAGKAADTRAIFDTSIELLKGWGMSFSPMDDLLNGPVDDLLSRIEAIANLEPNSAAIPAALGAIDLPDATLEEMAKRMPVLREAEIRAKNDRQRREWLGNYKRAAKDFATHIGKRTVLTISEQDAADYEDFWKKRARSGAVTTNYANKQVRYVRQMIDAHFEDIRLPKSKRINVFKDMRVEKLAHEDGDERKKLPLPELWIKERLVRDRILEGLDQEASDIAIIAAICGCRASEIYDLPEADIHLDDPIPHLMLQVVKEGPDRRQLKGPSSKRAVVLLGPALEAMRRHPRGFTQYRGKATYSGKVNGFLRDNGLFPPLPEDKKDDRYVISGTRHSFEDRMGKVGMPNEERAYLMGHSIGRVRGRPVYGSDLDLRIRALLQEMITFETHDWKPRPVKRLWKEIDRLIEAEGFRLK</sequence>
<dbReference type="GO" id="GO:0006310">
    <property type="term" value="P:DNA recombination"/>
    <property type="evidence" value="ECO:0007669"/>
    <property type="project" value="UniProtKB-KW"/>
</dbReference>
<gene>
    <name evidence="3" type="ORF">PMES_01016</name>
</gene>
<dbReference type="GO" id="GO:0015074">
    <property type="term" value="P:DNA integration"/>
    <property type="evidence" value="ECO:0007669"/>
    <property type="project" value="InterPro"/>
</dbReference>
<evidence type="ECO:0000313" key="3">
    <source>
        <dbReference type="EMBL" id="KAF0676286.1"/>
    </source>
</evidence>
<evidence type="ECO:0000256" key="1">
    <source>
        <dbReference type="ARBA" id="ARBA00023172"/>
    </source>
</evidence>